<dbReference type="Gene3D" id="3.40.50.300">
    <property type="entry name" value="P-loop containing nucleotide triphosphate hydrolases"/>
    <property type="match status" value="1"/>
</dbReference>
<gene>
    <name evidence="4" type="ORF">HXX08_08410</name>
    <name evidence="5" type="ORF">OZ401_001025</name>
</gene>
<keyword evidence="1" id="KW-0547">Nucleotide-binding</keyword>
<evidence type="ECO:0000313" key="4">
    <source>
        <dbReference type="EMBL" id="NWJ45886.1"/>
    </source>
</evidence>
<proteinExistence type="predicted"/>
<keyword evidence="4" id="KW-0808">Transferase</keyword>
<dbReference type="EMBL" id="CP128399">
    <property type="protein sequence ID" value="WJW67750.1"/>
    <property type="molecule type" value="Genomic_DNA"/>
</dbReference>
<organism evidence="4 6">
    <name type="scientific">Candidatus Chlorohelix allophototropha</name>
    <dbReference type="NCBI Taxonomy" id="3003348"/>
    <lineage>
        <taxon>Bacteria</taxon>
        <taxon>Bacillati</taxon>
        <taxon>Chloroflexota</taxon>
        <taxon>Chloroflexia</taxon>
        <taxon>Candidatus Chloroheliales</taxon>
        <taxon>Candidatus Chloroheliaceae</taxon>
        <taxon>Candidatus Chlorohelix</taxon>
    </lineage>
</organism>
<accession>A0A8T7M327</accession>
<protein>
    <submittedName>
        <fullName evidence="4">CpsD/CapB family tyrosine-protein kinase</fullName>
    </submittedName>
</protein>
<dbReference type="InterPro" id="IPR050445">
    <property type="entry name" value="Bact_polysacc_biosynth/exp"/>
</dbReference>
<dbReference type="PANTHER" id="PTHR32309">
    <property type="entry name" value="TYROSINE-PROTEIN KINASE"/>
    <property type="match status" value="1"/>
</dbReference>
<keyword evidence="7" id="KW-1185">Reference proteome</keyword>
<evidence type="ECO:0000313" key="6">
    <source>
        <dbReference type="Proteomes" id="UP000521676"/>
    </source>
</evidence>
<evidence type="ECO:0000256" key="3">
    <source>
        <dbReference type="SAM" id="MobiDB-lite"/>
    </source>
</evidence>
<dbReference type="InterPro" id="IPR005702">
    <property type="entry name" value="Wzc-like_C"/>
</dbReference>
<reference evidence="4 6" key="1">
    <citation type="submission" date="2020-06" db="EMBL/GenBank/DDBJ databases">
        <title>Anoxygenic phototrophic Chloroflexota member uses a Type I reaction center.</title>
        <authorList>
            <person name="Tsuji J.M."/>
            <person name="Shaw N.A."/>
            <person name="Nagashima S."/>
            <person name="Venkiteswaran J."/>
            <person name="Schiff S.L."/>
            <person name="Hanada S."/>
            <person name="Tank M."/>
            <person name="Neufeld J.D."/>
        </authorList>
    </citation>
    <scope>NUCLEOTIDE SEQUENCE [LARGE SCALE GENOMIC DNA]</scope>
    <source>
        <strain evidence="4">L227-S17</strain>
    </source>
</reference>
<evidence type="ECO:0000256" key="2">
    <source>
        <dbReference type="ARBA" id="ARBA00022840"/>
    </source>
</evidence>
<feature type="compositionally biased region" description="Polar residues" evidence="3">
    <location>
        <begin position="1"/>
        <end position="41"/>
    </location>
</feature>
<dbReference type="EMBL" id="JACATZ010000001">
    <property type="protein sequence ID" value="NWJ45886.1"/>
    <property type="molecule type" value="Genomic_DNA"/>
</dbReference>
<dbReference type="Proteomes" id="UP000521676">
    <property type="component" value="Unassembled WGS sequence"/>
</dbReference>
<dbReference type="RefSeq" id="WP_341469640.1">
    <property type="nucleotide sequence ID" value="NZ_CP128399.1"/>
</dbReference>
<sequence>MSGDNQPTKLGEASNTGVQLSIEPVQSGTTKSNLTAKSGSQKPEKATDNSKFSLFGKGKREIELNEEFYHRIQQEFRATPEVGDPLVVGITSSVRGEGRTTASVGIASAIAQSIPQPVVLVEGDLSRPNLAEELGIENVGLSEYLRGEIALESVARLTALADLWIIPAGDCLGQDLKTLRSERLAKLFSYLRQEYAAIIVDMPPIEQTAQAARLSGFIDRIMLVALAGSTPKGLIQSSLATIPTEKQAGVILNKTKQNMPRLLKNLLGV</sequence>
<dbReference type="GO" id="GO:0016301">
    <property type="term" value="F:kinase activity"/>
    <property type="evidence" value="ECO:0007669"/>
    <property type="project" value="UniProtKB-KW"/>
</dbReference>
<keyword evidence="4" id="KW-0418">Kinase</keyword>
<dbReference type="SUPFAM" id="SSF52540">
    <property type="entry name" value="P-loop containing nucleoside triphosphate hydrolases"/>
    <property type="match status" value="1"/>
</dbReference>
<feature type="region of interest" description="Disordered" evidence="3">
    <location>
        <begin position="1"/>
        <end position="52"/>
    </location>
</feature>
<evidence type="ECO:0000256" key="1">
    <source>
        <dbReference type="ARBA" id="ARBA00022741"/>
    </source>
</evidence>
<dbReference type="PANTHER" id="PTHR32309:SF31">
    <property type="entry name" value="CAPSULAR EXOPOLYSACCHARIDE FAMILY"/>
    <property type="match status" value="1"/>
</dbReference>
<dbReference type="CDD" id="cd05387">
    <property type="entry name" value="BY-kinase"/>
    <property type="match status" value="1"/>
</dbReference>
<name>A0A8T7M327_9CHLR</name>
<evidence type="ECO:0000313" key="7">
    <source>
        <dbReference type="Proteomes" id="UP001431572"/>
    </source>
</evidence>
<dbReference type="Proteomes" id="UP001431572">
    <property type="component" value="Chromosome 1"/>
</dbReference>
<dbReference type="AlphaFoldDB" id="A0A8T7M327"/>
<evidence type="ECO:0000313" key="5">
    <source>
        <dbReference type="EMBL" id="WJW67750.1"/>
    </source>
</evidence>
<keyword evidence="2" id="KW-0067">ATP-binding</keyword>
<dbReference type="InterPro" id="IPR027417">
    <property type="entry name" value="P-loop_NTPase"/>
</dbReference>
<reference evidence="5" key="2">
    <citation type="journal article" date="2024" name="Nature">
        <title>Anoxygenic phototroph of the Chloroflexota uses a type I reaction centre.</title>
        <authorList>
            <person name="Tsuji J.M."/>
            <person name="Shaw N.A."/>
            <person name="Nagashima S."/>
            <person name="Venkiteswaran J.J."/>
            <person name="Schiff S.L."/>
            <person name="Watanabe T."/>
            <person name="Fukui M."/>
            <person name="Hanada S."/>
            <person name="Tank M."/>
            <person name="Neufeld J.D."/>
        </authorList>
    </citation>
    <scope>NUCLEOTIDE SEQUENCE</scope>
    <source>
        <strain evidence="5">L227-S17</strain>
    </source>
</reference>